<dbReference type="PANTHER" id="PTHR23235:SF120">
    <property type="entry name" value="KRUPPEL-LIKE FACTOR 15"/>
    <property type="match status" value="1"/>
</dbReference>
<dbReference type="GO" id="GO:0008270">
    <property type="term" value="F:zinc ion binding"/>
    <property type="evidence" value="ECO:0007669"/>
    <property type="project" value="UniProtKB-KW"/>
</dbReference>
<sequence length="269" mass="30613">MEEMMQCRRRVFSGTLKSLSMRSFPENGAEVHYHWATNCGISSARLAKCAKRHQCSSCGYTSTRSADIKRHIRIHTGQKPFQCTICANSFIGKSHLNNHMRTHTGNALQMSEAVSPRLCYLRLIGKFNNYSIIHVHAPTEDEEDFTKNLTICGNDVQDVMGDFNAKVGKEEEFRAVIGKNSFHSISIENGNRVLSFAASHNMVIGSTLLQHKYIHKITWRSPDDSIYNQIDHILIDSRHVSNLLDVRTFRRANADSDNFLVICKIRAKR</sequence>
<dbReference type="GO" id="GO:0000978">
    <property type="term" value="F:RNA polymerase II cis-regulatory region sequence-specific DNA binding"/>
    <property type="evidence" value="ECO:0007669"/>
    <property type="project" value="TreeGrafter"/>
</dbReference>
<keyword evidence="13" id="KW-1185">Reference proteome</keyword>
<evidence type="ECO:0000313" key="12">
    <source>
        <dbReference type="EMBL" id="GIX69451.1"/>
    </source>
</evidence>
<comment type="caution">
    <text evidence="12">The sequence shown here is derived from an EMBL/GenBank/DDBJ whole genome shotgun (WGS) entry which is preliminary data.</text>
</comment>
<evidence type="ECO:0000256" key="1">
    <source>
        <dbReference type="ARBA" id="ARBA00004123"/>
    </source>
</evidence>
<dbReference type="InterPro" id="IPR036236">
    <property type="entry name" value="Znf_C2H2_sf"/>
</dbReference>
<evidence type="ECO:0000256" key="4">
    <source>
        <dbReference type="ARBA" id="ARBA00022771"/>
    </source>
</evidence>
<evidence type="ECO:0000256" key="6">
    <source>
        <dbReference type="ARBA" id="ARBA00023015"/>
    </source>
</evidence>
<keyword evidence="7" id="KW-0238">DNA-binding</keyword>
<feature type="domain" description="C2H2-type" evidence="11">
    <location>
        <begin position="81"/>
        <end position="108"/>
    </location>
</feature>
<feature type="domain" description="C2H2-type" evidence="11">
    <location>
        <begin position="53"/>
        <end position="80"/>
    </location>
</feature>
<protein>
    <recommendedName>
        <fullName evidence="11">C2H2-type domain-containing protein</fullName>
    </recommendedName>
</protein>
<reference evidence="12 13" key="1">
    <citation type="submission" date="2021-06" db="EMBL/GenBank/DDBJ databases">
        <title>Caerostris extrusa draft genome.</title>
        <authorList>
            <person name="Kono N."/>
            <person name="Arakawa K."/>
        </authorList>
    </citation>
    <scope>NUCLEOTIDE SEQUENCE [LARGE SCALE GENOMIC DNA]</scope>
</reference>
<evidence type="ECO:0000256" key="7">
    <source>
        <dbReference type="ARBA" id="ARBA00023125"/>
    </source>
</evidence>
<dbReference type="InterPro" id="IPR036691">
    <property type="entry name" value="Endo/exonu/phosph_ase_sf"/>
</dbReference>
<evidence type="ECO:0000256" key="10">
    <source>
        <dbReference type="PROSITE-ProRule" id="PRU00042"/>
    </source>
</evidence>
<dbReference type="SUPFAM" id="SSF56219">
    <property type="entry name" value="DNase I-like"/>
    <property type="match status" value="1"/>
</dbReference>
<keyword evidence="6" id="KW-0805">Transcription regulation</keyword>
<keyword evidence="2" id="KW-0479">Metal-binding</keyword>
<evidence type="ECO:0000256" key="8">
    <source>
        <dbReference type="ARBA" id="ARBA00023163"/>
    </source>
</evidence>
<keyword evidence="3" id="KW-0677">Repeat</keyword>
<dbReference type="SUPFAM" id="SSF57667">
    <property type="entry name" value="beta-beta-alpha zinc fingers"/>
    <property type="match status" value="1"/>
</dbReference>
<dbReference type="PROSITE" id="PS50157">
    <property type="entry name" value="ZINC_FINGER_C2H2_2"/>
    <property type="match status" value="2"/>
</dbReference>
<comment type="subcellular location">
    <subcellularLocation>
        <location evidence="1">Nucleus</location>
    </subcellularLocation>
</comment>
<dbReference type="PROSITE" id="PS00028">
    <property type="entry name" value="ZINC_FINGER_C2H2_1"/>
    <property type="match status" value="1"/>
</dbReference>
<dbReference type="GO" id="GO:0005634">
    <property type="term" value="C:nucleus"/>
    <property type="evidence" value="ECO:0007669"/>
    <property type="project" value="UniProtKB-SubCell"/>
</dbReference>
<gene>
    <name evidence="12" type="primary">106058454</name>
    <name evidence="12" type="ORF">CEXT_113422</name>
</gene>
<dbReference type="EMBL" id="BPLR01002052">
    <property type="protein sequence ID" value="GIX69451.1"/>
    <property type="molecule type" value="Genomic_DNA"/>
</dbReference>
<organism evidence="12 13">
    <name type="scientific">Caerostris extrusa</name>
    <name type="common">Bark spider</name>
    <name type="synonym">Caerostris bankana</name>
    <dbReference type="NCBI Taxonomy" id="172846"/>
    <lineage>
        <taxon>Eukaryota</taxon>
        <taxon>Metazoa</taxon>
        <taxon>Ecdysozoa</taxon>
        <taxon>Arthropoda</taxon>
        <taxon>Chelicerata</taxon>
        <taxon>Arachnida</taxon>
        <taxon>Araneae</taxon>
        <taxon>Araneomorphae</taxon>
        <taxon>Entelegynae</taxon>
        <taxon>Araneoidea</taxon>
        <taxon>Araneidae</taxon>
        <taxon>Caerostris</taxon>
    </lineage>
</organism>
<evidence type="ECO:0000259" key="11">
    <source>
        <dbReference type="PROSITE" id="PS50157"/>
    </source>
</evidence>
<dbReference type="Proteomes" id="UP001054945">
    <property type="component" value="Unassembled WGS sequence"/>
</dbReference>
<name>A0AAV4MAP0_CAEEX</name>
<dbReference type="FunFam" id="3.30.160.60:FF:000064">
    <property type="entry name" value="Early growth response protein 3"/>
    <property type="match status" value="1"/>
</dbReference>
<dbReference type="Pfam" id="PF00096">
    <property type="entry name" value="zf-C2H2"/>
    <property type="match status" value="2"/>
</dbReference>
<dbReference type="AlphaFoldDB" id="A0AAV4MAP0"/>
<dbReference type="Gene3D" id="3.30.160.60">
    <property type="entry name" value="Classic Zinc Finger"/>
    <property type="match status" value="2"/>
</dbReference>
<dbReference type="InterPro" id="IPR013087">
    <property type="entry name" value="Znf_C2H2_type"/>
</dbReference>
<keyword evidence="9" id="KW-0539">Nucleus</keyword>
<evidence type="ECO:0000313" key="13">
    <source>
        <dbReference type="Proteomes" id="UP001054945"/>
    </source>
</evidence>
<accession>A0AAV4MAP0</accession>
<proteinExistence type="predicted"/>
<dbReference type="GO" id="GO:0000981">
    <property type="term" value="F:DNA-binding transcription factor activity, RNA polymerase II-specific"/>
    <property type="evidence" value="ECO:0007669"/>
    <property type="project" value="TreeGrafter"/>
</dbReference>
<evidence type="ECO:0000256" key="2">
    <source>
        <dbReference type="ARBA" id="ARBA00022723"/>
    </source>
</evidence>
<keyword evidence="4 10" id="KW-0863">Zinc-finger</keyword>
<dbReference type="SMART" id="SM00355">
    <property type="entry name" value="ZnF_C2H2"/>
    <property type="match status" value="2"/>
</dbReference>
<keyword evidence="8" id="KW-0804">Transcription</keyword>
<dbReference type="PANTHER" id="PTHR23235">
    <property type="entry name" value="KRUEPPEL-LIKE TRANSCRIPTION FACTOR"/>
    <property type="match status" value="1"/>
</dbReference>
<keyword evidence="5" id="KW-0862">Zinc</keyword>
<evidence type="ECO:0000256" key="5">
    <source>
        <dbReference type="ARBA" id="ARBA00022833"/>
    </source>
</evidence>
<evidence type="ECO:0000256" key="3">
    <source>
        <dbReference type="ARBA" id="ARBA00022737"/>
    </source>
</evidence>
<evidence type="ECO:0000256" key="9">
    <source>
        <dbReference type="ARBA" id="ARBA00023242"/>
    </source>
</evidence>